<dbReference type="AlphaFoldDB" id="A0A1I7YRE7"/>
<evidence type="ECO:0000313" key="2">
    <source>
        <dbReference type="WBParaSite" id="L893_g18949.t1"/>
    </source>
</evidence>
<dbReference type="Proteomes" id="UP000095287">
    <property type="component" value="Unplaced"/>
</dbReference>
<proteinExistence type="predicted"/>
<sequence length="102" mass="11980">MLRIIVIIWRGHGPLEEFSVTAKGLAAGWTLGERNCWAPWLEYWLIVLSLFIVVVEKEQLKKENQKETEKKVMIKCVIIETNRLVRCYQQSYLFPTDIRSAL</sequence>
<protein>
    <submittedName>
        <fullName evidence="2">Uncharacterized protein</fullName>
    </submittedName>
</protein>
<name>A0A1I7YRE7_9BILA</name>
<organism evidence="1 2">
    <name type="scientific">Steinernema glaseri</name>
    <dbReference type="NCBI Taxonomy" id="37863"/>
    <lineage>
        <taxon>Eukaryota</taxon>
        <taxon>Metazoa</taxon>
        <taxon>Ecdysozoa</taxon>
        <taxon>Nematoda</taxon>
        <taxon>Chromadorea</taxon>
        <taxon>Rhabditida</taxon>
        <taxon>Tylenchina</taxon>
        <taxon>Panagrolaimomorpha</taxon>
        <taxon>Strongyloidoidea</taxon>
        <taxon>Steinernematidae</taxon>
        <taxon>Steinernema</taxon>
    </lineage>
</organism>
<reference evidence="2" key="1">
    <citation type="submission" date="2016-11" db="UniProtKB">
        <authorList>
            <consortium name="WormBaseParasite"/>
        </authorList>
    </citation>
    <scope>IDENTIFICATION</scope>
</reference>
<evidence type="ECO:0000313" key="1">
    <source>
        <dbReference type="Proteomes" id="UP000095287"/>
    </source>
</evidence>
<keyword evidence="1" id="KW-1185">Reference proteome</keyword>
<accession>A0A1I7YRE7</accession>
<dbReference type="WBParaSite" id="L893_g18949.t1">
    <property type="protein sequence ID" value="L893_g18949.t1"/>
    <property type="gene ID" value="L893_g18949"/>
</dbReference>